<comment type="caution">
    <text evidence="1">The sequence shown here is derived from an EMBL/GenBank/DDBJ whole genome shotgun (WGS) entry which is preliminary data.</text>
</comment>
<gene>
    <name evidence="1" type="ORF">CIT292_07672</name>
</gene>
<accession>D4BB25</accession>
<evidence type="ECO:0000313" key="1">
    <source>
        <dbReference type="EMBL" id="EFE09386.1"/>
    </source>
</evidence>
<organism evidence="1 2">
    <name type="scientific">Citrobacter youngae ATCC 29220</name>
    <dbReference type="NCBI Taxonomy" id="500640"/>
    <lineage>
        <taxon>Bacteria</taxon>
        <taxon>Pseudomonadati</taxon>
        <taxon>Pseudomonadota</taxon>
        <taxon>Gammaproteobacteria</taxon>
        <taxon>Enterobacterales</taxon>
        <taxon>Enterobacteriaceae</taxon>
        <taxon>Citrobacter</taxon>
        <taxon>Citrobacter freundii complex</taxon>
    </lineage>
</organism>
<proteinExistence type="predicted"/>
<sequence>MCEFIFTTSADIIKIAAFLRIMLRGVFIQKWIKISLHFVERCSSAAGRR</sequence>
<dbReference type="AlphaFoldDB" id="D4BB25"/>
<reference evidence="1 2" key="1">
    <citation type="submission" date="2010-02" db="EMBL/GenBank/DDBJ databases">
        <authorList>
            <person name="Weinstock G."/>
            <person name="Sodergren E."/>
            <person name="Clifton S."/>
            <person name="Fulton L."/>
            <person name="Fulton B."/>
            <person name="Courtney L."/>
            <person name="Fronick C."/>
            <person name="Harrison M."/>
            <person name="Strong C."/>
            <person name="Farmer C."/>
            <person name="Delahaunty K."/>
            <person name="Markovic C."/>
            <person name="Hall O."/>
            <person name="Minx P."/>
            <person name="Tomlinson C."/>
            <person name="Mitreva M."/>
            <person name="Nelson J."/>
            <person name="Hou S."/>
            <person name="Wollam A."/>
            <person name="Pepin K.H."/>
            <person name="Johnson M."/>
            <person name="Bhonagiri V."/>
            <person name="Zhang X."/>
            <person name="Suruliraj S."/>
            <person name="Warren W."/>
            <person name="Chinwalla A."/>
            <person name="Mardis E.R."/>
            <person name="Wilson R.K."/>
        </authorList>
    </citation>
    <scope>NUCLEOTIDE SEQUENCE [LARGE SCALE GENOMIC DNA]</scope>
    <source>
        <strain evidence="1 2">ATCC 29220</strain>
    </source>
</reference>
<protein>
    <submittedName>
        <fullName evidence="1">Uncharacterized protein</fullName>
    </submittedName>
</protein>
<name>D4BB25_9ENTR</name>
<dbReference type="EMBL" id="ABWL02000006">
    <property type="protein sequence ID" value="EFE09386.1"/>
    <property type="molecule type" value="Genomic_DNA"/>
</dbReference>
<evidence type="ECO:0000313" key="2">
    <source>
        <dbReference type="Proteomes" id="UP000003880"/>
    </source>
</evidence>
<dbReference type="Proteomes" id="UP000003880">
    <property type="component" value="Unassembled WGS sequence"/>
</dbReference>
<dbReference type="HOGENOM" id="CLU_3133891_0_0_6"/>